<proteinExistence type="predicted"/>
<dbReference type="Proteomes" id="UP001500427">
    <property type="component" value="Unassembled WGS sequence"/>
</dbReference>
<keyword evidence="7" id="KW-1185">Reference proteome</keyword>
<keyword evidence="2" id="KW-0288">FMN</keyword>
<evidence type="ECO:0000313" key="7">
    <source>
        <dbReference type="Proteomes" id="UP001500427"/>
    </source>
</evidence>
<dbReference type="EMBL" id="BAABIW010000020">
    <property type="protein sequence ID" value="GAA5032330.1"/>
    <property type="molecule type" value="Genomic_DNA"/>
</dbReference>
<reference evidence="7" key="1">
    <citation type="journal article" date="2019" name="Int. J. Syst. Evol. Microbiol.">
        <title>The Global Catalogue of Microorganisms (GCM) 10K type strain sequencing project: providing services to taxonomists for standard genome sequencing and annotation.</title>
        <authorList>
            <consortium name="The Broad Institute Genomics Platform"/>
            <consortium name="The Broad Institute Genome Sequencing Center for Infectious Disease"/>
            <person name="Wu L."/>
            <person name="Ma J."/>
        </authorList>
    </citation>
    <scope>NUCLEOTIDE SEQUENCE [LARGE SCALE GENOMIC DNA]</scope>
    <source>
        <strain evidence="7">JCM 17687</strain>
    </source>
</reference>
<dbReference type="Pfam" id="PF00296">
    <property type="entry name" value="Bac_luciferase"/>
    <property type="match status" value="1"/>
</dbReference>
<protein>
    <submittedName>
        <fullName evidence="6">LLM class flavin-dependent oxidoreductase</fullName>
    </submittedName>
</protein>
<dbReference type="InterPro" id="IPR050172">
    <property type="entry name" value="SsuD_RutA_monooxygenase"/>
</dbReference>
<keyword evidence="1" id="KW-0285">Flavoprotein</keyword>
<evidence type="ECO:0000259" key="5">
    <source>
        <dbReference type="Pfam" id="PF00296"/>
    </source>
</evidence>
<evidence type="ECO:0000256" key="4">
    <source>
        <dbReference type="ARBA" id="ARBA00023033"/>
    </source>
</evidence>
<sequence length="284" mass="31091">MRSGFVVPYATEREFAQLARLGEERGWDAVLGWEALYGVDAWVQLGAAAMVTERIRLGTLLTPASRHRPWDLASRVGSVDRISGGRAFMSVGLGALHPGWLAFEADEGRAVRARKLDESLAVYAGLVDDAATFTYAGRYYSAQANDFMLPPPTPQRPHPPVWVVGAPTPGGGRQRSLERAARWQGLIPAISPPDGQPKTLAAFAAVVEPVRRLREERGLPWEGYDVVIEADSWGSFTTLEPAEPGAWEQAGATWWIESWWDVPQGAEGLAEVRRRVEAGPPALR</sequence>
<gene>
    <name evidence="6" type="ORF">GCM10023258_31190</name>
</gene>
<keyword evidence="3" id="KW-0560">Oxidoreductase</keyword>
<comment type="caution">
    <text evidence="6">The sequence shown here is derived from an EMBL/GenBank/DDBJ whole genome shotgun (WGS) entry which is preliminary data.</text>
</comment>
<organism evidence="6 7">
    <name type="scientific">Terrabacter aeriphilus</name>
    <dbReference type="NCBI Taxonomy" id="515662"/>
    <lineage>
        <taxon>Bacteria</taxon>
        <taxon>Bacillati</taxon>
        <taxon>Actinomycetota</taxon>
        <taxon>Actinomycetes</taxon>
        <taxon>Micrococcales</taxon>
        <taxon>Intrasporangiaceae</taxon>
        <taxon>Terrabacter</taxon>
    </lineage>
</organism>
<dbReference type="InterPro" id="IPR011251">
    <property type="entry name" value="Luciferase-like_dom"/>
</dbReference>
<feature type="domain" description="Luciferase-like" evidence="5">
    <location>
        <begin position="13"/>
        <end position="228"/>
    </location>
</feature>
<dbReference type="PANTHER" id="PTHR42847:SF4">
    <property type="entry name" value="ALKANESULFONATE MONOOXYGENASE-RELATED"/>
    <property type="match status" value="1"/>
</dbReference>
<dbReference type="RefSeq" id="WP_345508425.1">
    <property type="nucleotide sequence ID" value="NZ_BAABIW010000020.1"/>
</dbReference>
<keyword evidence="4" id="KW-0503">Monooxygenase</keyword>
<name>A0ABP9JHH0_9MICO</name>
<dbReference type="InterPro" id="IPR036661">
    <property type="entry name" value="Luciferase-like_sf"/>
</dbReference>
<evidence type="ECO:0000256" key="3">
    <source>
        <dbReference type="ARBA" id="ARBA00023002"/>
    </source>
</evidence>
<dbReference type="Gene3D" id="3.20.20.30">
    <property type="entry name" value="Luciferase-like domain"/>
    <property type="match status" value="1"/>
</dbReference>
<dbReference type="PANTHER" id="PTHR42847">
    <property type="entry name" value="ALKANESULFONATE MONOOXYGENASE"/>
    <property type="match status" value="1"/>
</dbReference>
<evidence type="ECO:0000256" key="1">
    <source>
        <dbReference type="ARBA" id="ARBA00022630"/>
    </source>
</evidence>
<evidence type="ECO:0000256" key="2">
    <source>
        <dbReference type="ARBA" id="ARBA00022643"/>
    </source>
</evidence>
<dbReference type="SUPFAM" id="SSF51679">
    <property type="entry name" value="Bacterial luciferase-like"/>
    <property type="match status" value="1"/>
</dbReference>
<accession>A0ABP9JHH0</accession>
<evidence type="ECO:0000313" key="6">
    <source>
        <dbReference type="EMBL" id="GAA5032330.1"/>
    </source>
</evidence>